<dbReference type="Proteomes" id="UP000247922">
    <property type="component" value="Unassembled WGS sequence"/>
</dbReference>
<dbReference type="Gene3D" id="3.40.630.30">
    <property type="match status" value="1"/>
</dbReference>
<proteinExistence type="predicted"/>
<dbReference type="InterPro" id="IPR000182">
    <property type="entry name" value="GNAT_dom"/>
</dbReference>
<evidence type="ECO:0000313" key="3">
    <source>
        <dbReference type="Proteomes" id="UP000247922"/>
    </source>
</evidence>
<dbReference type="RefSeq" id="WP_170114284.1">
    <property type="nucleotide sequence ID" value="NZ_QJJR01000001.1"/>
</dbReference>
<dbReference type="PROSITE" id="PS51186">
    <property type="entry name" value="GNAT"/>
    <property type="match status" value="1"/>
</dbReference>
<dbReference type="EMBL" id="QJJR01000001">
    <property type="protein sequence ID" value="PXW93083.1"/>
    <property type="molecule type" value="Genomic_DNA"/>
</dbReference>
<sequence>MEIIRPLNLSDYTIYQQMDTGIADDYMLTVFERLVTPPNNYLFGIFVEDTLAAVTGYTHFPGGNVMLGRLRSERTLRNNGYPTRLLIHIVDHLKKQTDIQFLGGYTQASNLPAKRLLEKLNFSYIETFHSFVCLNLKTSGGAIGSVWREVSLQKEKTHVRNHLSTLNLAAFPYEAYYPFPYHQSLLPDWKLASMRIFKHPVLDRYLMIENDYKGEKLAHVRYPYDDLFTVPGLIDTVQHYLGDESDRLPWFDFTIQQYQSIPNLSAFRIEDPWELHGYSLKNK</sequence>
<dbReference type="InterPro" id="IPR016181">
    <property type="entry name" value="Acyl_CoA_acyltransferase"/>
</dbReference>
<protein>
    <submittedName>
        <fullName evidence="2">FR47-like protein</fullName>
    </submittedName>
</protein>
<gene>
    <name evidence="2" type="ORF">DES38_101165</name>
</gene>
<keyword evidence="3" id="KW-1185">Reference proteome</keyword>
<evidence type="ECO:0000313" key="2">
    <source>
        <dbReference type="EMBL" id="PXW93083.1"/>
    </source>
</evidence>
<accession>A0A2V3WEL5</accession>
<dbReference type="Pfam" id="PF00583">
    <property type="entry name" value="Acetyltransf_1"/>
    <property type="match status" value="1"/>
</dbReference>
<evidence type="ECO:0000259" key="1">
    <source>
        <dbReference type="PROSITE" id="PS51186"/>
    </source>
</evidence>
<dbReference type="GO" id="GO:0016747">
    <property type="term" value="F:acyltransferase activity, transferring groups other than amino-acyl groups"/>
    <property type="evidence" value="ECO:0007669"/>
    <property type="project" value="InterPro"/>
</dbReference>
<dbReference type="SUPFAM" id="SSF55729">
    <property type="entry name" value="Acyl-CoA N-acyltransferases (Nat)"/>
    <property type="match status" value="1"/>
</dbReference>
<dbReference type="AlphaFoldDB" id="A0A2V3WEL5"/>
<name>A0A2V3WEL5_9BACI</name>
<comment type="caution">
    <text evidence="2">The sequence shown here is derived from an EMBL/GenBank/DDBJ whole genome shotgun (WGS) entry which is preliminary data.</text>
</comment>
<feature type="domain" description="N-acetyltransferase" evidence="1">
    <location>
        <begin position="2"/>
        <end position="153"/>
    </location>
</feature>
<reference evidence="2 3" key="1">
    <citation type="submission" date="2018-05" db="EMBL/GenBank/DDBJ databases">
        <title>Genomic Encyclopedia of Type Strains, Phase IV (KMG-IV): sequencing the most valuable type-strain genomes for metagenomic binning, comparative biology and taxonomic classification.</title>
        <authorList>
            <person name="Goeker M."/>
        </authorList>
    </citation>
    <scope>NUCLEOTIDE SEQUENCE [LARGE SCALE GENOMIC DNA]</scope>
    <source>
        <strain evidence="2 3">DSM 22440</strain>
    </source>
</reference>
<organism evidence="2 3">
    <name type="scientific">Streptohalobacillus salinus</name>
    <dbReference type="NCBI Taxonomy" id="621096"/>
    <lineage>
        <taxon>Bacteria</taxon>
        <taxon>Bacillati</taxon>
        <taxon>Bacillota</taxon>
        <taxon>Bacilli</taxon>
        <taxon>Bacillales</taxon>
        <taxon>Bacillaceae</taxon>
        <taxon>Streptohalobacillus</taxon>
    </lineage>
</organism>